<protein>
    <recommendedName>
        <fullName evidence="3">Lipoprotein</fullName>
    </recommendedName>
</protein>
<dbReference type="RefSeq" id="WP_224192671.1">
    <property type="nucleotide sequence ID" value="NZ_JAIRAU010000021.1"/>
</dbReference>
<proteinExistence type="predicted"/>
<dbReference type="Proteomes" id="UP001139031">
    <property type="component" value="Unassembled WGS sequence"/>
</dbReference>
<accession>A0ABS7TRR1</accession>
<keyword evidence="2" id="KW-1185">Reference proteome</keyword>
<organism evidence="1 2">
    <name type="scientific">Nannocystis pusilla</name>
    <dbReference type="NCBI Taxonomy" id="889268"/>
    <lineage>
        <taxon>Bacteria</taxon>
        <taxon>Pseudomonadati</taxon>
        <taxon>Myxococcota</taxon>
        <taxon>Polyangia</taxon>
        <taxon>Nannocystales</taxon>
        <taxon>Nannocystaceae</taxon>
        <taxon>Nannocystis</taxon>
    </lineage>
</organism>
<evidence type="ECO:0000313" key="1">
    <source>
        <dbReference type="EMBL" id="MBZ5710901.1"/>
    </source>
</evidence>
<name>A0ABS7TRR1_9BACT</name>
<evidence type="ECO:0000313" key="2">
    <source>
        <dbReference type="Proteomes" id="UP001139031"/>
    </source>
</evidence>
<sequence>MTTRLLPLLALVLAACDTLPELRHEGRHVRIGTSPELELCAGTVEHMDRFIERMAAEFGVEPPTGDGRYTYYWLTREDFVDLTPCPREVAGCTLIETIYSTEAPLDHELVHLFAYDTSTFFAEGLAVAYEGLGGGMADIRPTQVKRRDIWSSLLGALWFGISYDDAGAFVAYLLDRHGIPAFQAALPKFPLVPSRARLDGVFREAFGRSLAASVADFTGERERCPHFVYDRKLMECNAPAIAWDGEYHAEYRRLAADEPDAVGPYRGDELVILRTLDVATAGDYELEIVGVPLVGGSNIFIDLALSLVRCGGCDDGEPVNFATESQRRVTLPAGRYSLRLHASAQIDTRVAYSITRVGDTTPR</sequence>
<comment type="caution">
    <text evidence="1">The sequence shown here is derived from an EMBL/GenBank/DDBJ whole genome shotgun (WGS) entry which is preliminary data.</text>
</comment>
<gene>
    <name evidence="1" type="ORF">K7C98_16695</name>
</gene>
<dbReference type="EMBL" id="JAIRAU010000021">
    <property type="protein sequence ID" value="MBZ5710901.1"/>
    <property type="molecule type" value="Genomic_DNA"/>
</dbReference>
<dbReference type="PROSITE" id="PS51257">
    <property type="entry name" value="PROKAR_LIPOPROTEIN"/>
    <property type="match status" value="1"/>
</dbReference>
<evidence type="ECO:0008006" key="3">
    <source>
        <dbReference type="Google" id="ProtNLM"/>
    </source>
</evidence>
<reference evidence="1" key="1">
    <citation type="submission" date="2021-08" db="EMBL/GenBank/DDBJ databases">
        <authorList>
            <person name="Stevens D.C."/>
        </authorList>
    </citation>
    <scope>NUCLEOTIDE SEQUENCE</scope>
    <source>
        <strain evidence="1">DSM 53165</strain>
    </source>
</reference>